<feature type="compositionally biased region" description="Pro residues" evidence="1">
    <location>
        <begin position="55"/>
        <end position="65"/>
    </location>
</feature>
<comment type="caution">
    <text evidence="2">The sequence shown here is derived from an EMBL/GenBank/DDBJ whole genome shotgun (WGS) entry which is preliminary data.</text>
</comment>
<accession>A0A834ALH9</accession>
<evidence type="ECO:0000256" key="1">
    <source>
        <dbReference type="SAM" id="MobiDB-lite"/>
    </source>
</evidence>
<evidence type="ECO:0000313" key="2">
    <source>
        <dbReference type="EMBL" id="KAF6114615.1"/>
    </source>
</evidence>
<organism evidence="2 3">
    <name type="scientific">Phyllostomus discolor</name>
    <name type="common">pale spear-nosed bat</name>
    <dbReference type="NCBI Taxonomy" id="89673"/>
    <lineage>
        <taxon>Eukaryota</taxon>
        <taxon>Metazoa</taxon>
        <taxon>Chordata</taxon>
        <taxon>Craniata</taxon>
        <taxon>Vertebrata</taxon>
        <taxon>Euteleostomi</taxon>
        <taxon>Mammalia</taxon>
        <taxon>Eutheria</taxon>
        <taxon>Laurasiatheria</taxon>
        <taxon>Chiroptera</taxon>
        <taxon>Yangochiroptera</taxon>
        <taxon>Phyllostomidae</taxon>
        <taxon>Phyllostominae</taxon>
        <taxon>Phyllostomus</taxon>
    </lineage>
</organism>
<dbReference type="AlphaFoldDB" id="A0A834ALH9"/>
<dbReference type="EMBL" id="JABVXQ010000004">
    <property type="protein sequence ID" value="KAF6114615.1"/>
    <property type="molecule type" value="Genomic_DNA"/>
</dbReference>
<sequence>MACWWQTGEPHSSVLIRLPAHSLPCPRPRSVCLQWGSEIQQRHPSMQGWVLGRPSPPCPRPPNPRVPEKGSVLGVRSLGSRRTAEVPNISPPWGRGTGRHKAPPDLDPLTQHLPLTYQVLEPHPCPPGWWGLGQTSLLWARSTPAALKWSICLRHASGPVLAPGGNIWHRHRAEPPMSASAELAVGVAGGLDLTAWCAHWFAL</sequence>
<gene>
    <name evidence="2" type="ORF">HJG60_010580</name>
</gene>
<name>A0A834ALH9_9CHIR</name>
<proteinExistence type="predicted"/>
<protein>
    <submittedName>
        <fullName evidence="2">Uncharacterized protein</fullName>
    </submittedName>
</protein>
<reference evidence="2 3" key="1">
    <citation type="journal article" date="2020" name="Nature">
        <title>Six reference-quality genomes reveal evolution of bat adaptations.</title>
        <authorList>
            <person name="Jebb D."/>
            <person name="Huang Z."/>
            <person name="Pippel M."/>
            <person name="Hughes G.M."/>
            <person name="Lavrichenko K."/>
            <person name="Devanna P."/>
            <person name="Winkler S."/>
            <person name="Jermiin L.S."/>
            <person name="Skirmuntt E.C."/>
            <person name="Katzourakis A."/>
            <person name="Burkitt-Gray L."/>
            <person name="Ray D.A."/>
            <person name="Sullivan K.A.M."/>
            <person name="Roscito J.G."/>
            <person name="Kirilenko B.M."/>
            <person name="Davalos L.M."/>
            <person name="Corthals A.P."/>
            <person name="Power M.L."/>
            <person name="Jones G."/>
            <person name="Ransome R.D."/>
            <person name="Dechmann D.K.N."/>
            <person name="Locatelli A.G."/>
            <person name="Puechmaille S.J."/>
            <person name="Fedrigo O."/>
            <person name="Jarvis E.D."/>
            <person name="Hiller M."/>
            <person name="Vernes S.C."/>
            <person name="Myers E.W."/>
            <person name="Teeling E.C."/>
        </authorList>
    </citation>
    <scope>NUCLEOTIDE SEQUENCE [LARGE SCALE GENOMIC DNA]</scope>
    <source>
        <strain evidence="2">Bat1K_MPI-CBG_1</strain>
    </source>
</reference>
<evidence type="ECO:0000313" key="3">
    <source>
        <dbReference type="Proteomes" id="UP000664940"/>
    </source>
</evidence>
<feature type="region of interest" description="Disordered" evidence="1">
    <location>
        <begin position="55"/>
        <end position="103"/>
    </location>
</feature>
<dbReference type="Proteomes" id="UP000664940">
    <property type="component" value="Unassembled WGS sequence"/>
</dbReference>